<comment type="similarity">
    <text evidence="2">Belongs to the BexD/CtrA/VexA family.</text>
</comment>
<evidence type="ECO:0000256" key="3">
    <source>
        <dbReference type="ARBA" id="ARBA00022448"/>
    </source>
</evidence>
<sequence length="254" mass="28563">MKKLLLLFIFSGLLLSCATKEEVLYFQDIEDTSLVKVDQIFKHPRISVNDILKIDITALSPKAVLPYQFDKNMVQTQQRQGDILKLEGYLVDQKGDINYPGLGAVKVEGFTTQELQKELETRLSQFVKDPTVRVRLVNFKISIIGEVKAPGTYTVAEETLSLPQALGLAGDLTIKGNRDDVLLIRQSKEGREYVRIDLTSSEWMNSEYYFLKQNDIVYVQPNNAQVKSAGIIGNLGTLLSVFSVLLSTAILIFR</sequence>
<accession>A0ABU1A4N1</accession>
<dbReference type="InterPro" id="IPR054765">
    <property type="entry name" value="SLBB_dom"/>
</dbReference>
<comment type="caution">
    <text evidence="19">The sequence shown here is derived from an EMBL/GenBank/DDBJ whole genome shotgun (WGS) entry which is preliminary data.</text>
</comment>
<dbReference type="EMBL" id="JAVHUL010000063">
    <property type="protein sequence ID" value="MDQ7918663.1"/>
    <property type="molecule type" value="Genomic_DNA"/>
</dbReference>
<dbReference type="Pfam" id="PF22461">
    <property type="entry name" value="SLBB_2"/>
    <property type="match status" value="1"/>
</dbReference>
<evidence type="ECO:0000313" key="19">
    <source>
        <dbReference type="EMBL" id="MDQ7918663.1"/>
    </source>
</evidence>
<keyword evidence="15" id="KW-1133">Transmembrane helix</keyword>
<feature type="signal peptide" evidence="16">
    <location>
        <begin position="1"/>
        <end position="20"/>
    </location>
</feature>
<dbReference type="Gene3D" id="3.30.1950.10">
    <property type="entry name" value="wza like domain"/>
    <property type="match status" value="1"/>
</dbReference>
<keyword evidence="11 15" id="KW-0472">Membrane</keyword>
<dbReference type="RefSeq" id="WP_308865665.1">
    <property type="nucleotide sequence ID" value="NZ_JAVHUL010000063.1"/>
</dbReference>
<keyword evidence="4" id="KW-1134">Transmembrane beta strand</keyword>
<evidence type="ECO:0000256" key="15">
    <source>
        <dbReference type="SAM" id="Phobius"/>
    </source>
</evidence>
<keyword evidence="12" id="KW-0564">Palmitate</keyword>
<gene>
    <name evidence="19" type="ORF">RBU60_13880</name>
</gene>
<comment type="subcellular location">
    <subcellularLocation>
        <location evidence="1">Cell outer membrane</location>
        <topology evidence="1">Multi-pass membrane protein</topology>
    </subcellularLocation>
</comment>
<keyword evidence="13" id="KW-0998">Cell outer membrane</keyword>
<dbReference type="PANTHER" id="PTHR33619:SF3">
    <property type="entry name" value="POLYSACCHARIDE EXPORT PROTEIN GFCE-RELATED"/>
    <property type="match status" value="1"/>
</dbReference>
<evidence type="ECO:0000256" key="8">
    <source>
        <dbReference type="ARBA" id="ARBA00023047"/>
    </source>
</evidence>
<keyword evidence="7 16" id="KW-0732">Signal</keyword>
<dbReference type="PROSITE" id="PS51257">
    <property type="entry name" value="PROKAR_LIPOPROTEIN"/>
    <property type="match status" value="1"/>
</dbReference>
<proteinExistence type="inferred from homology"/>
<evidence type="ECO:0000256" key="4">
    <source>
        <dbReference type="ARBA" id="ARBA00022452"/>
    </source>
</evidence>
<evidence type="ECO:0000256" key="9">
    <source>
        <dbReference type="ARBA" id="ARBA00023065"/>
    </source>
</evidence>
<name>A0ABU1A4N1_9FLAO</name>
<keyword evidence="10" id="KW-0626">Porin</keyword>
<evidence type="ECO:0000259" key="18">
    <source>
        <dbReference type="Pfam" id="PF22461"/>
    </source>
</evidence>
<keyword evidence="5" id="KW-0762">Sugar transport</keyword>
<dbReference type="InterPro" id="IPR003715">
    <property type="entry name" value="Poly_export_N"/>
</dbReference>
<feature type="domain" description="SLBB" evidence="18">
    <location>
        <begin position="140"/>
        <end position="219"/>
    </location>
</feature>
<organism evidence="19 20">
    <name type="scientific">Mesonia profundi</name>
    <dbReference type="NCBI Taxonomy" id="3070998"/>
    <lineage>
        <taxon>Bacteria</taxon>
        <taxon>Pseudomonadati</taxon>
        <taxon>Bacteroidota</taxon>
        <taxon>Flavobacteriia</taxon>
        <taxon>Flavobacteriales</taxon>
        <taxon>Flavobacteriaceae</taxon>
        <taxon>Mesonia</taxon>
    </lineage>
</organism>
<keyword evidence="20" id="KW-1185">Reference proteome</keyword>
<evidence type="ECO:0000259" key="17">
    <source>
        <dbReference type="Pfam" id="PF02563"/>
    </source>
</evidence>
<evidence type="ECO:0000256" key="12">
    <source>
        <dbReference type="ARBA" id="ARBA00023139"/>
    </source>
</evidence>
<evidence type="ECO:0000256" key="7">
    <source>
        <dbReference type="ARBA" id="ARBA00022729"/>
    </source>
</evidence>
<dbReference type="Pfam" id="PF02563">
    <property type="entry name" value="Poly_export"/>
    <property type="match status" value="1"/>
</dbReference>
<feature type="domain" description="Polysaccharide export protein N-terminal" evidence="17">
    <location>
        <begin position="45"/>
        <end position="136"/>
    </location>
</feature>
<evidence type="ECO:0000256" key="2">
    <source>
        <dbReference type="ARBA" id="ARBA00009450"/>
    </source>
</evidence>
<keyword evidence="14" id="KW-0449">Lipoprotein</keyword>
<evidence type="ECO:0000256" key="14">
    <source>
        <dbReference type="ARBA" id="ARBA00023288"/>
    </source>
</evidence>
<evidence type="ECO:0000256" key="11">
    <source>
        <dbReference type="ARBA" id="ARBA00023136"/>
    </source>
</evidence>
<keyword evidence="6 15" id="KW-0812">Transmembrane</keyword>
<feature type="chain" id="PRO_5046745543" evidence="16">
    <location>
        <begin position="21"/>
        <end position="254"/>
    </location>
</feature>
<dbReference type="Proteomes" id="UP001230915">
    <property type="component" value="Unassembled WGS sequence"/>
</dbReference>
<evidence type="ECO:0000256" key="5">
    <source>
        <dbReference type="ARBA" id="ARBA00022597"/>
    </source>
</evidence>
<evidence type="ECO:0000256" key="1">
    <source>
        <dbReference type="ARBA" id="ARBA00004571"/>
    </source>
</evidence>
<evidence type="ECO:0000256" key="13">
    <source>
        <dbReference type="ARBA" id="ARBA00023237"/>
    </source>
</evidence>
<keyword evidence="3" id="KW-0813">Transport</keyword>
<evidence type="ECO:0000256" key="16">
    <source>
        <dbReference type="SAM" id="SignalP"/>
    </source>
</evidence>
<dbReference type="InterPro" id="IPR049712">
    <property type="entry name" value="Poly_export"/>
</dbReference>
<keyword evidence="8" id="KW-0625">Polysaccharide transport</keyword>
<evidence type="ECO:0000256" key="6">
    <source>
        <dbReference type="ARBA" id="ARBA00022692"/>
    </source>
</evidence>
<feature type="transmembrane region" description="Helical" evidence="15">
    <location>
        <begin position="231"/>
        <end position="253"/>
    </location>
</feature>
<dbReference type="PANTHER" id="PTHR33619">
    <property type="entry name" value="POLYSACCHARIDE EXPORT PROTEIN GFCE-RELATED"/>
    <property type="match status" value="1"/>
</dbReference>
<dbReference type="Gene3D" id="3.10.560.10">
    <property type="entry name" value="Outer membrane lipoprotein wza domain like"/>
    <property type="match status" value="2"/>
</dbReference>
<evidence type="ECO:0000256" key="10">
    <source>
        <dbReference type="ARBA" id="ARBA00023114"/>
    </source>
</evidence>
<evidence type="ECO:0000313" key="20">
    <source>
        <dbReference type="Proteomes" id="UP001230915"/>
    </source>
</evidence>
<keyword evidence="9" id="KW-0406">Ion transport</keyword>
<reference evidence="19 20" key="1">
    <citation type="submission" date="2023-08" db="EMBL/GenBank/DDBJ databases">
        <title>Mesonia sp. MT50, isolated from deep-sea sediment of the Mariana Trench.</title>
        <authorList>
            <person name="Fu H."/>
        </authorList>
    </citation>
    <scope>NUCLEOTIDE SEQUENCE [LARGE SCALE GENOMIC DNA]</scope>
    <source>
        <strain evidence="19 20">MT50</strain>
    </source>
</reference>
<protein>
    <submittedName>
        <fullName evidence="19">Polysaccharide biosynthesis/export family protein</fullName>
    </submittedName>
</protein>